<gene>
    <name evidence="3" type="ORF">HNR21_001531</name>
</gene>
<reference evidence="3 4" key="1">
    <citation type="submission" date="2020-08" db="EMBL/GenBank/DDBJ databases">
        <title>Sequencing the genomes of 1000 actinobacteria strains.</title>
        <authorList>
            <person name="Klenk H.-P."/>
        </authorList>
    </citation>
    <scope>NUCLEOTIDE SEQUENCE [LARGE SCALE GENOMIC DNA]</scope>
    <source>
        <strain evidence="3 4">DSM 45823</strain>
    </source>
</reference>
<comment type="caution">
    <text evidence="3">The sequence shown here is derived from an EMBL/GenBank/DDBJ whole genome shotgun (WGS) entry which is preliminary data.</text>
</comment>
<dbReference type="EMBL" id="JACJII010000001">
    <property type="protein sequence ID" value="MBA9002649.1"/>
    <property type="molecule type" value="Genomic_DNA"/>
</dbReference>
<dbReference type="AlphaFoldDB" id="A0A7W3MVG2"/>
<organism evidence="3 4">
    <name type="scientific">Thermomonospora cellulosilytica</name>
    <dbReference type="NCBI Taxonomy" id="1411118"/>
    <lineage>
        <taxon>Bacteria</taxon>
        <taxon>Bacillati</taxon>
        <taxon>Actinomycetota</taxon>
        <taxon>Actinomycetes</taxon>
        <taxon>Streptosporangiales</taxon>
        <taxon>Thermomonosporaceae</taxon>
        <taxon>Thermomonospora</taxon>
    </lineage>
</organism>
<sequence>MNETHPTDWRKSSHSDSGTGAQCVEAGRLPGAVALRDTKNREAGYLTLTPAAFRSLLEQARRA</sequence>
<accession>A0A7W3MVG2</accession>
<feature type="region of interest" description="Disordered" evidence="1">
    <location>
        <begin position="1"/>
        <end position="23"/>
    </location>
</feature>
<feature type="compositionally biased region" description="Basic and acidic residues" evidence="1">
    <location>
        <begin position="1"/>
        <end position="14"/>
    </location>
</feature>
<evidence type="ECO:0000313" key="3">
    <source>
        <dbReference type="EMBL" id="MBA9002649.1"/>
    </source>
</evidence>
<feature type="domain" description="DUF397" evidence="2">
    <location>
        <begin position="8"/>
        <end position="61"/>
    </location>
</feature>
<dbReference type="Proteomes" id="UP000539313">
    <property type="component" value="Unassembled WGS sequence"/>
</dbReference>
<evidence type="ECO:0000313" key="4">
    <source>
        <dbReference type="Proteomes" id="UP000539313"/>
    </source>
</evidence>
<dbReference type="InterPro" id="IPR007278">
    <property type="entry name" value="DUF397"/>
</dbReference>
<evidence type="ECO:0000259" key="2">
    <source>
        <dbReference type="Pfam" id="PF04149"/>
    </source>
</evidence>
<evidence type="ECO:0000256" key="1">
    <source>
        <dbReference type="SAM" id="MobiDB-lite"/>
    </source>
</evidence>
<dbReference type="Pfam" id="PF04149">
    <property type="entry name" value="DUF397"/>
    <property type="match status" value="1"/>
</dbReference>
<name>A0A7W3MVG2_9ACTN</name>
<dbReference type="RefSeq" id="WP_182704607.1">
    <property type="nucleotide sequence ID" value="NZ_JACJII010000001.1"/>
</dbReference>
<keyword evidence="4" id="KW-1185">Reference proteome</keyword>
<protein>
    <recommendedName>
        <fullName evidence="2">DUF397 domain-containing protein</fullName>
    </recommendedName>
</protein>
<proteinExistence type="predicted"/>